<dbReference type="Pfam" id="PF13087">
    <property type="entry name" value="AAA_12"/>
    <property type="match status" value="1"/>
</dbReference>
<dbReference type="Gene3D" id="3.40.50.300">
    <property type="entry name" value="P-loop containing nucleotide triphosphate hydrolases"/>
    <property type="match status" value="2"/>
</dbReference>
<dbReference type="CDD" id="cd18808">
    <property type="entry name" value="SF1_C_Upf1"/>
    <property type="match status" value="1"/>
</dbReference>
<reference evidence="6 7" key="1">
    <citation type="submission" date="2018-06" db="EMBL/GenBank/DDBJ databases">
        <authorList>
            <consortium name="Pathogen Informatics"/>
            <person name="Doyle S."/>
        </authorList>
    </citation>
    <scope>NUCLEOTIDE SEQUENCE [LARGE SCALE GENOMIC DNA]</scope>
    <source>
        <strain evidence="6 7">NCTC11166</strain>
    </source>
</reference>
<sequence length="729" mass="80088">MGRYASREEEVDRLLRSQVFVDLYGVVRQGLRASVESYSIKRLEPLYGFERSVSPQAANHALAKVQACLELDDAATISDEDRGVVTAYNQDDCVSTLRLRDWLESRRSELVASGTDVPRPEPVDGAAPESVAAWLALITPVMDRLLDGVPVDPEERSAEQHGRWLLAQMLDWHRREEKAVWWEFFRLADLAAEDLLEDRAGFSGLRLVETVGGTAKCPIHRYAFPPQEIAVRGDEDVRAEGGAQIGKIVGLSVEEGWIEIKKRADAAGVHPEAVFAHGFVGAGEMKESLLRLGRHVAEHGLEGDGPYRAARALLLRERLPGQDRSIRREDERVLDTALRLAADLPPGVLPIQGPPGAGKTYTGSRMIAALVAAGRTVGITANSHKVIRNLLDKVVEAAEERSLDIRCVQKPKEMEADQPRLRFVRDNPALFAAIGPDCPVAGGTAWLWSRPEAFECVDVLFVDEAAQMSLANVLAVAQAARTVVLLGDPQQLDQPMQGAHPEGTDVSALHHLLNGAKTITPDQGLFLDQTWRMHPDICAFTSEMFYEDRLHPRDNLDRQTIRAGGRLTGSGPRFVSVPHIGNQNVSREEATVIADLIAELLATGAQFTDADGYDRPLTAADIMVITPYNAQVAELRDRLPDVHIGTVDKFQGQEAPLVFYSMATSSGAEAPRGMEFLYSLNRLNVVTSRAKALCVLVASPHLLAAECRTPRRMQLINALCRYLELAQPV</sequence>
<dbReference type="InterPro" id="IPR050534">
    <property type="entry name" value="Coronavir_polyprotein_1ab"/>
</dbReference>
<evidence type="ECO:0000259" key="5">
    <source>
        <dbReference type="Pfam" id="PF13087"/>
    </source>
</evidence>
<gene>
    <name evidence="6" type="ORF">NCTC11166_02690</name>
</gene>
<evidence type="ECO:0000313" key="6">
    <source>
        <dbReference type="EMBL" id="SPU55295.1"/>
    </source>
</evidence>
<feature type="domain" description="DNA2/NAM7 helicase-like C-terminal" evidence="5">
    <location>
        <begin position="521"/>
        <end position="699"/>
    </location>
</feature>
<dbReference type="AlphaFoldDB" id="A0A2X1D438"/>
<protein>
    <submittedName>
        <fullName evidence="6">Putative DNA helicase</fullName>
    </submittedName>
</protein>
<dbReference type="PANTHER" id="PTHR43788">
    <property type="entry name" value="DNA2/NAM7 HELICASE FAMILY MEMBER"/>
    <property type="match status" value="1"/>
</dbReference>
<dbReference type="InterPro" id="IPR027417">
    <property type="entry name" value="P-loop_NTPase"/>
</dbReference>
<dbReference type="EMBL" id="UAQP01000014">
    <property type="protein sequence ID" value="SPU55295.1"/>
    <property type="molecule type" value="Genomic_DNA"/>
</dbReference>
<dbReference type="SUPFAM" id="SSF52540">
    <property type="entry name" value="P-loop containing nucleoside triphosphate hydrolases"/>
    <property type="match status" value="1"/>
</dbReference>
<evidence type="ECO:0000313" key="7">
    <source>
        <dbReference type="Proteomes" id="UP000251186"/>
    </source>
</evidence>
<proteinExistence type="predicted"/>
<accession>A0A2X1D438</accession>
<evidence type="ECO:0000256" key="1">
    <source>
        <dbReference type="ARBA" id="ARBA00022741"/>
    </source>
</evidence>
<dbReference type="GO" id="GO:0005524">
    <property type="term" value="F:ATP binding"/>
    <property type="evidence" value="ECO:0007669"/>
    <property type="project" value="UniProtKB-KW"/>
</dbReference>
<dbReference type="InterPro" id="IPR041679">
    <property type="entry name" value="DNA2/NAM7-like_C"/>
</dbReference>
<dbReference type="Pfam" id="PF13604">
    <property type="entry name" value="AAA_30"/>
    <property type="match status" value="1"/>
</dbReference>
<keyword evidence="4" id="KW-0067">ATP-binding</keyword>
<evidence type="ECO:0000256" key="3">
    <source>
        <dbReference type="ARBA" id="ARBA00022806"/>
    </source>
</evidence>
<dbReference type="GO" id="GO:0043139">
    <property type="term" value="F:5'-3' DNA helicase activity"/>
    <property type="evidence" value="ECO:0007669"/>
    <property type="project" value="TreeGrafter"/>
</dbReference>
<evidence type="ECO:0000256" key="4">
    <source>
        <dbReference type="ARBA" id="ARBA00022840"/>
    </source>
</evidence>
<keyword evidence="2" id="KW-0378">Hydrolase</keyword>
<evidence type="ECO:0000256" key="2">
    <source>
        <dbReference type="ARBA" id="ARBA00022801"/>
    </source>
</evidence>
<dbReference type="Proteomes" id="UP000251186">
    <property type="component" value="Unassembled WGS sequence"/>
</dbReference>
<name>A0A2X1D438_BREVE</name>
<dbReference type="InterPro" id="IPR047187">
    <property type="entry name" value="SF1_C_Upf1"/>
</dbReference>
<keyword evidence="1" id="KW-0547">Nucleotide-binding</keyword>
<dbReference type="RefSeq" id="WP_220116718.1">
    <property type="nucleotide sequence ID" value="NZ_UAQP01000014.1"/>
</dbReference>
<dbReference type="PANTHER" id="PTHR43788:SF8">
    <property type="entry name" value="DNA-BINDING PROTEIN SMUBP-2"/>
    <property type="match status" value="1"/>
</dbReference>
<organism evidence="6 7">
    <name type="scientific">Brevundimonas vesicularis</name>
    <name type="common">Pseudomonas vesicularis</name>
    <dbReference type="NCBI Taxonomy" id="41276"/>
    <lineage>
        <taxon>Bacteria</taxon>
        <taxon>Pseudomonadati</taxon>
        <taxon>Pseudomonadota</taxon>
        <taxon>Alphaproteobacteria</taxon>
        <taxon>Caulobacterales</taxon>
        <taxon>Caulobacteraceae</taxon>
        <taxon>Brevundimonas</taxon>
    </lineage>
</organism>
<dbReference type="CDD" id="cd17934">
    <property type="entry name" value="DEXXQc_Upf1-like"/>
    <property type="match status" value="1"/>
</dbReference>
<dbReference type="GO" id="GO:0016787">
    <property type="term" value="F:hydrolase activity"/>
    <property type="evidence" value="ECO:0007669"/>
    <property type="project" value="UniProtKB-KW"/>
</dbReference>
<keyword evidence="3 6" id="KW-0347">Helicase</keyword>